<feature type="compositionally biased region" description="Low complexity" evidence="2">
    <location>
        <begin position="133"/>
        <end position="146"/>
    </location>
</feature>
<gene>
    <name evidence="3" type="ORF">OHJ16_05555</name>
</gene>
<dbReference type="PANTHER" id="PTHR43539">
    <property type="entry name" value="FLAVIN-BINDING MONOOXYGENASE-LIKE PROTEIN (AFU_ORTHOLOGUE AFUA_4G09220)"/>
    <property type="match status" value="1"/>
</dbReference>
<evidence type="ECO:0000256" key="2">
    <source>
        <dbReference type="SAM" id="MobiDB-lite"/>
    </source>
</evidence>
<dbReference type="InterPro" id="IPR050982">
    <property type="entry name" value="Auxin_biosynth/cation_transpt"/>
</dbReference>
<dbReference type="RefSeq" id="WP_268917081.1">
    <property type="nucleotide sequence ID" value="NZ_JAPTMY010000009.1"/>
</dbReference>
<dbReference type="PRINTS" id="PR00368">
    <property type="entry name" value="FADPNR"/>
</dbReference>
<dbReference type="EMBL" id="JAPTMY010000009">
    <property type="protein sequence ID" value="MCZ0857507.1"/>
    <property type="molecule type" value="Genomic_DNA"/>
</dbReference>
<keyword evidence="1" id="KW-0560">Oxidoreductase</keyword>
<name>A0ABT4I6Z6_9ACTO</name>
<evidence type="ECO:0000313" key="4">
    <source>
        <dbReference type="Proteomes" id="UP001072034"/>
    </source>
</evidence>
<evidence type="ECO:0000256" key="1">
    <source>
        <dbReference type="ARBA" id="ARBA00023002"/>
    </source>
</evidence>
<dbReference type="SUPFAM" id="SSF51905">
    <property type="entry name" value="FAD/NAD(P)-binding domain"/>
    <property type="match status" value="1"/>
</dbReference>
<dbReference type="Pfam" id="PF13738">
    <property type="entry name" value="Pyr_redox_3"/>
    <property type="match status" value="1"/>
</dbReference>
<reference evidence="3" key="1">
    <citation type="submission" date="2022-10" db="EMBL/GenBank/DDBJ databases">
        <title>Genome sequence of Actinomyces israelii ATCC 10048.</title>
        <authorList>
            <person name="Watt R.M."/>
            <person name="Tong W.M."/>
        </authorList>
    </citation>
    <scope>NUCLEOTIDE SEQUENCE</scope>
    <source>
        <strain evidence="3">ATCC 10048</strain>
    </source>
</reference>
<evidence type="ECO:0000313" key="3">
    <source>
        <dbReference type="EMBL" id="MCZ0857507.1"/>
    </source>
</evidence>
<feature type="region of interest" description="Disordered" evidence="2">
    <location>
        <begin position="133"/>
        <end position="156"/>
    </location>
</feature>
<dbReference type="PRINTS" id="PR00411">
    <property type="entry name" value="PNDRDTASEI"/>
</dbReference>
<dbReference type="Proteomes" id="UP001072034">
    <property type="component" value="Unassembled WGS sequence"/>
</dbReference>
<comment type="caution">
    <text evidence="3">The sequence shown here is derived from an EMBL/GenBank/DDBJ whole genome shotgun (WGS) entry which is preliminary data.</text>
</comment>
<dbReference type="InterPro" id="IPR036188">
    <property type="entry name" value="FAD/NAD-bd_sf"/>
</dbReference>
<accession>A0ABT4I6Z6</accession>
<dbReference type="Gene3D" id="3.50.50.60">
    <property type="entry name" value="FAD/NAD(P)-binding domain"/>
    <property type="match status" value="2"/>
</dbReference>
<dbReference type="Pfam" id="PF13450">
    <property type="entry name" value="NAD_binding_8"/>
    <property type="match status" value="1"/>
</dbReference>
<proteinExistence type="predicted"/>
<keyword evidence="4" id="KW-1185">Reference proteome</keyword>
<sequence>MNATDPDPHAPDAVDAAVADVVVIGAGQAGLATAGELVRRGLRPGRELVVLDAEEGPGGAWRHRWDSLTIGGGRRIADLPRFPAGDLDEAAPSNIVLPRYYRRYEEARGLRVLRPVRVTSVRSTQVPARLLSTGGAHAAGGSASGSIPTRMSRRPDPVRRDTLLEVEADTRGGRRTWLARMVVSAAGTWSHPYIPHVPGKDGFAGEQLHTATYRRAEELAGRRVVVVGGGLTAVQMILEIAPYAASVTWATRRPPNFAAGLGDLWGAAVERAAGALVAGPVPTGVVRPVGASVLAEYIDGVDRGLLVSRGMINLIGERAVRFSPAATGAQPDGLDPTATTGGGLAVPDSWDPYPKPTWVEADTIFWNTGFRAALTHLSPLRLRDRMGEAPDDGGDDGHRYESGIRMEGRTGVAKDPRVLLVGYGPSASTLGASRAGAEAARRIWRRLRHQG</sequence>
<dbReference type="PANTHER" id="PTHR43539:SF78">
    <property type="entry name" value="FLAVIN-CONTAINING MONOOXYGENASE"/>
    <property type="match status" value="1"/>
</dbReference>
<protein>
    <submittedName>
        <fullName evidence="3">NAD(P)-binding domain-containing protein</fullName>
    </submittedName>
</protein>
<organism evidence="3 4">
    <name type="scientific">Actinomyces israelii</name>
    <dbReference type="NCBI Taxonomy" id="1659"/>
    <lineage>
        <taxon>Bacteria</taxon>
        <taxon>Bacillati</taxon>
        <taxon>Actinomycetota</taxon>
        <taxon>Actinomycetes</taxon>
        <taxon>Actinomycetales</taxon>
        <taxon>Actinomycetaceae</taxon>
        <taxon>Actinomyces</taxon>
    </lineage>
</organism>